<evidence type="ECO:0000256" key="7">
    <source>
        <dbReference type="ARBA" id="ARBA00022989"/>
    </source>
</evidence>
<feature type="domain" description="General secretion pathway GspH" evidence="12">
    <location>
        <begin position="37"/>
        <end position="130"/>
    </location>
</feature>
<dbReference type="InterPro" id="IPR022346">
    <property type="entry name" value="T2SS_GspH"/>
</dbReference>
<evidence type="ECO:0000259" key="12">
    <source>
        <dbReference type="Pfam" id="PF12019"/>
    </source>
</evidence>
<keyword evidence="8 11" id="KW-0472">Membrane</keyword>
<reference evidence="13" key="1">
    <citation type="submission" date="2022-06" db="EMBL/GenBank/DDBJ databases">
        <authorList>
            <person name="Lu C.-H."/>
        </authorList>
    </citation>
    <scope>NUCLEOTIDE SEQUENCE</scope>
    <source>
        <strain evidence="13">21MJYT02-11</strain>
    </source>
</reference>
<keyword evidence="5" id="KW-0997">Cell inner membrane</keyword>
<feature type="transmembrane region" description="Helical" evidence="11">
    <location>
        <begin position="6"/>
        <end position="24"/>
    </location>
</feature>
<organism evidence="13 14">
    <name type="scientific">Ralstonia soli</name>
    <dbReference type="NCBI Taxonomy" id="2953896"/>
    <lineage>
        <taxon>Bacteria</taxon>
        <taxon>Pseudomonadati</taxon>
        <taxon>Pseudomonadota</taxon>
        <taxon>Betaproteobacteria</taxon>
        <taxon>Burkholderiales</taxon>
        <taxon>Burkholderiaceae</taxon>
        <taxon>Ralstonia</taxon>
    </lineage>
</organism>
<evidence type="ECO:0000256" key="6">
    <source>
        <dbReference type="ARBA" id="ARBA00022692"/>
    </source>
</evidence>
<evidence type="ECO:0000313" key="14">
    <source>
        <dbReference type="Proteomes" id="UP001162811"/>
    </source>
</evidence>
<proteinExistence type="inferred from homology"/>
<name>A0ABT1ANP4_9RALS</name>
<keyword evidence="3" id="KW-1003">Cell membrane</keyword>
<dbReference type="SUPFAM" id="SSF54523">
    <property type="entry name" value="Pili subunits"/>
    <property type="match status" value="1"/>
</dbReference>
<gene>
    <name evidence="13" type="ORF">NG900_17730</name>
</gene>
<dbReference type="NCBIfam" id="TIGR02532">
    <property type="entry name" value="IV_pilin_GFxxxE"/>
    <property type="match status" value="1"/>
</dbReference>
<keyword evidence="6 11" id="KW-0812">Transmembrane</keyword>
<evidence type="ECO:0000256" key="10">
    <source>
        <dbReference type="ARBA" id="ARBA00030775"/>
    </source>
</evidence>
<evidence type="ECO:0000256" key="11">
    <source>
        <dbReference type="SAM" id="Phobius"/>
    </source>
</evidence>
<keyword evidence="4" id="KW-0488">Methylation</keyword>
<keyword evidence="7 11" id="KW-1133">Transmembrane helix</keyword>
<accession>A0ABT1ANP4</accession>
<keyword evidence="14" id="KW-1185">Reference proteome</keyword>
<evidence type="ECO:0000256" key="8">
    <source>
        <dbReference type="ARBA" id="ARBA00023136"/>
    </source>
</evidence>
<dbReference type="Pfam" id="PF12019">
    <property type="entry name" value="GspH"/>
    <property type="match status" value="1"/>
</dbReference>
<evidence type="ECO:0000256" key="4">
    <source>
        <dbReference type="ARBA" id="ARBA00022481"/>
    </source>
</evidence>
<dbReference type="InterPro" id="IPR045584">
    <property type="entry name" value="Pilin-like"/>
</dbReference>
<evidence type="ECO:0000256" key="1">
    <source>
        <dbReference type="ARBA" id="ARBA00004377"/>
    </source>
</evidence>
<evidence type="ECO:0000313" key="13">
    <source>
        <dbReference type="EMBL" id="MCO5400042.1"/>
    </source>
</evidence>
<dbReference type="InterPro" id="IPR012902">
    <property type="entry name" value="N_methyl_site"/>
</dbReference>
<dbReference type="Gene3D" id="3.30.700.10">
    <property type="entry name" value="Glycoprotein, Type 4 Pilin"/>
    <property type="match status" value="1"/>
</dbReference>
<dbReference type="EMBL" id="JAMXHT010000006">
    <property type="protein sequence ID" value="MCO5400042.1"/>
    <property type="molecule type" value="Genomic_DNA"/>
</dbReference>
<reference evidence="13" key="2">
    <citation type="journal article" date="2023" name="Front. Microbiol.">
        <title>Ralstonia chuxiongensis sp. nov., Ralstonia mojiangensis sp. nov., and Ralstonia soli sp. nov., isolated from tobacco fields, are three novel species in the family Burkholderiaceae.</title>
        <authorList>
            <person name="Lu C.H."/>
            <person name="Zhang Y.Y."/>
            <person name="Jiang N."/>
            <person name="Chen W."/>
            <person name="Shao X."/>
            <person name="Zhao Z.M."/>
            <person name="Lu W.L."/>
            <person name="Hu X."/>
            <person name="Xi Y.X."/>
            <person name="Zou S.Y."/>
            <person name="Wei Q.J."/>
            <person name="Lin Z.L."/>
            <person name="Gong L."/>
            <person name="Gai X.T."/>
            <person name="Zhang L.Q."/>
            <person name="Li J.Y."/>
            <person name="Jin Y."/>
            <person name="Xia Z.Y."/>
        </authorList>
    </citation>
    <scope>NUCLEOTIDE SEQUENCE</scope>
    <source>
        <strain evidence="13">21MJYT02-11</strain>
    </source>
</reference>
<comment type="subcellular location">
    <subcellularLocation>
        <location evidence="1">Cell inner membrane</location>
        <topology evidence="1">Single-pass membrane protein</topology>
    </subcellularLocation>
</comment>
<comment type="similarity">
    <text evidence="9">Belongs to the GSP H family.</text>
</comment>
<evidence type="ECO:0000256" key="3">
    <source>
        <dbReference type="ARBA" id="ARBA00022475"/>
    </source>
</evidence>
<protein>
    <recommendedName>
        <fullName evidence="2">Type II secretion system protein H</fullName>
    </recommendedName>
    <alternativeName>
        <fullName evidence="10">General secretion pathway protein H</fullName>
    </alternativeName>
</protein>
<evidence type="ECO:0000256" key="9">
    <source>
        <dbReference type="ARBA" id="ARBA00025772"/>
    </source>
</evidence>
<evidence type="ECO:0000256" key="5">
    <source>
        <dbReference type="ARBA" id="ARBA00022519"/>
    </source>
</evidence>
<comment type="caution">
    <text evidence="13">The sequence shown here is derived from an EMBL/GenBank/DDBJ whole genome shotgun (WGS) entry which is preliminary data.</text>
</comment>
<sequence>MTLVELLAVVVILGILAAVAFPSFQQMYLKIRLEGVANELRTDLQYARTESIRLRSTVNVTSTANGSGYSLTDASSNLLKSITLPAGVSASNGVTVTFDSLRGFATNTGGFVLSATNFTPTITVSVDATGRVWECTSSGAFYGVTNAC</sequence>
<evidence type="ECO:0000256" key="2">
    <source>
        <dbReference type="ARBA" id="ARBA00021549"/>
    </source>
</evidence>
<dbReference type="Proteomes" id="UP001162811">
    <property type="component" value="Unassembled WGS sequence"/>
</dbReference>